<dbReference type="Gene3D" id="2.120.10.30">
    <property type="entry name" value="TolB, C-terminal domain"/>
    <property type="match status" value="1"/>
</dbReference>
<dbReference type="PANTHER" id="PTHR10680">
    <property type="entry name" value="PEPTIDYL-GLYCINE ALPHA-AMIDATING MONOOXYGENASE"/>
    <property type="match status" value="1"/>
</dbReference>
<dbReference type="Pfam" id="PF01436">
    <property type="entry name" value="NHL"/>
    <property type="match status" value="1"/>
</dbReference>
<dbReference type="SUPFAM" id="SSF101898">
    <property type="entry name" value="NHL repeat"/>
    <property type="match status" value="1"/>
</dbReference>
<dbReference type="CDD" id="cd14958">
    <property type="entry name" value="NHL_PAL_like"/>
    <property type="match status" value="1"/>
</dbReference>
<evidence type="ECO:0000256" key="2">
    <source>
        <dbReference type="ARBA" id="ARBA00022737"/>
    </source>
</evidence>
<evidence type="ECO:0000256" key="1">
    <source>
        <dbReference type="ARBA" id="ARBA00022729"/>
    </source>
</evidence>
<evidence type="ECO:0000313" key="7">
    <source>
        <dbReference type="Proteomes" id="UP000094147"/>
    </source>
</evidence>
<feature type="repeat" description="NHL" evidence="4">
    <location>
        <begin position="142"/>
        <end position="182"/>
    </location>
</feature>
<dbReference type="KEGG" id="ksd:KS2013_2158"/>
<feature type="repeat" description="NHL" evidence="4">
    <location>
        <begin position="95"/>
        <end position="131"/>
    </location>
</feature>
<feature type="repeat" description="NHL" evidence="4">
    <location>
        <begin position="190"/>
        <end position="228"/>
    </location>
</feature>
<feature type="chain" id="PRO_5008544476" evidence="5">
    <location>
        <begin position="24"/>
        <end position="322"/>
    </location>
</feature>
<organism evidence="6 7">
    <name type="scientific">Kangiella sediminilitoris</name>
    <dbReference type="NCBI Taxonomy" id="1144748"/>
    <lineage>
        <taxon>Bacteria</taxon>
        <taxon>Pseudomonadati</taxon>
        <taxon>Pseudomonadota</taxon>
        <taxon>Gammaproteobacteria</taxon>
        <taxon>Kangiellales</taxon>
        <taxon>Kangiellaceae</taxon>
        <taxon>Kangiella</taxon>
    </lineage>
</organism>
<keyword evidence="3" id="KW-0325">Glycoprotein</keyword>
<evidence type="ECO:0000313" key="6">
    <source>
        <dbReference type="EMBL" id="AOE50863.1"/>
    </source>
</evidence>
<gene>
    <name evidence="6" type="ORF">KS2013_2158</name>
</gene>
<dbReference type="AlphaFoldDB" id="A0A1B3BDN1"/>
<dbReference type="PROSITE" id="PS51125">
    <property type="entry name" value="NHL"/>
    <property type="match status" value="3"/>
</dbReference>
<dbReference type="Pfam" id="PF17170">
    <property type="entry name" value="DUF5128"/>
    <property type="match status" value="1"/>
</dbReference>
<reference evidence="7" key="1">
    <citation type="submission" date="2015-08" db="EMBL/GenBank/DDBJ databases">
        <authorList>
            <person name="Kim K.M."/>
        </authorList>
    </citation>
    <scope>NUCLEOTIDE SEQUENCE [LARGE SCALE GENOMIC DNA]</scope>
    <source>
        <strain evidence="7">KCTC 23892</strain>
    </source>
</reference>
<feature type="signal peptide" evidence="5">
    <location>
        <begin position="1"/>
        <end position="23"/>
    </location>
</feature>
<keyword evidence="1 5" id="KW-0732">Signal</keyword>
<evidence type="ECO:0000256" key="5">
    <source>
        <dbReference type="SAM" id="SignalP"/>
    </source>
</evidence>
<dbReference type="EMBL" id="CP012418">
    <property type="protein sequence ID" value="AOE50863.1"/>
    <property type="molecule type" value="Genomic_DNA"/>
</dbReference>
<dbReference type="InterPro" id="IPR001258">
    <property type="entry name" value="NHL_repeat"/>
</dbReference>
<protein>
    <submittedName>
        <fullName evidence="6">NHL repeat containing protein</fullName>
    </submittedName>
</protein>
<proteinExistence type="predicted"/>
<evidence type="ECO:0000256" key="3">
    <source>
        <dbReference type="ARBA" id="ARBA00023180"/>
    </source>
</evidence>
<keyword evidence="2" id="KW-0677">Repeat</keyword>
<name>A0A1B3BDN1_9GAMM</name>
<evidence type="ECO:0000256" key="4">
    <source>
        <dbReference type="PROSITE-ProRule" id="PRU00504"/>
    </source>
</evidence>
<keyword evidence="7" id="KW-1185">Reference proteome</keyword>
<sequence length="322" mass="35540" precursor="true">MFSKIYICLIVILFSLHSNSSMAESKSTYSIVANWPDMPAQISMGQATGVAVDSHNHVFIFHRANRKWIEPFPADKISEDTVLMFDGSTGKLINSWGGNLFIMPHGLSVDKNNNVWVTDVGSQQIHKLSHDGELIFSIGEAGVTGKDQSHFALPSDLSVLEDGSVYVSDGYDNTRIIKFDSSGAFQMQWGSPGNKAGEFNRPHGISIGNDRVYVADRGNSRVQIFDLTGKYITEWNTELVGRPYGIAISRDEQIFIIDGGDQPNNTRSRVLILDTDGNMINSFNSEEDADLKNLGHDIALGADGAVYVVDAWARSVRKYKIN</sequence>
<dbReference type="Proteomes" id="UP000094147">
    <property type="component" value="Chromosome"/>
</dbReference>
<accession>A0A1B3BDN1</accession>
<dbReference type="STRING" id="1144748.KS2013_2158"/>
<dbReference type="InterPro" id="IPR011042">
    <property type="entry name" value="6-blade_b-propeller_TolB-like"/>
</dbReference>